<dbReference type="Proteomes" id="UP000004344">
    <property type="component" value="Unassembled WGS sequence"/>
</dbReference>
<gene>
    <name evidence="2" type="ORF">FJSC11DRAFT_0813</name>
</gene>
<dbReference type="PATRIC" id="fig|741277.3.peg.956"/>
<dbReference type="EMBL" id="AGIZ01000002">
    <property type="protein sequence ID" value="EHC18833.1"/>
    <property type="molecule type" value="Genomic_DNA"/>
</dbReference>
<keyword evidence="3" id="KW-1185">Reference proteome</keyword>
<comment type="caution">
    <text evidence="2">The sequence shown here is derived from an EMBL/GenBank/DDBJ whole genome shotgun (WGS) entry which is preliminary data.</text>
</comment>
<reference evidence="2 3" key="1">
    <citation type="submission" date="2011-09" db="EMBL/GenBank/DDBJ databases">
        <title>The draft genome of Fischerella sp. JSC-11.</title>
        <authorList>
            <consortium name="US DOE Joint Genome Institute (JGI-PGF)"/>
            <person name="Lucas S."/>
            <person name="Han J."/>
            <person name="Lapidus A."/>
            <person name="Cheng J.-F."/>
            <person name="Goodwin L."/>
            <person name="Pitluck S."/>
            <person name="Peters L."/>
            <person name="Land M.L."/>
            <person name="Hauser L."/>
            <person name="Sarkisova S."/>
            <person name="Bryant D.A."/>
            <person name="Brown I."/>
            <person name="Woyke T.J."/>
        </authorList>
    </citation>
    <scope>NUCLEOTIDE SEQUENCE [LARGE SCALE GENOMIC DNA]</scope>
    <source>
        <strain evidence="2 3">JSC-11</strain>
    </source>
</reference>
<evidence type="ECO:0000313" key="3">
    <source>
        <dbReference type="Proteomes" id="UP000004344"/>
    </source>
</evidence>
<evidence type="ECO:0000256" key="1">
    <source>
        <dbReference type="SAM" id="MobiDB-lite"/>
    </source>
</evidence>
<organism evidence="2 3">
    <name type="scientific">Fischerella thermalis JSC-11</name>
    <dbReference type="NCBI Taxonomy" id="741277"/>
    <lineage>
        <taxon>Bacteria</taxon>
        <taxon>Bacillati</taxon>
        <taxon>Cyanobacteriota</taxon>
        <taxon>Cyanophyceae</taxon>
        <taxon>Nostocales</taxon>
        <taxon>Hapalosiphonaceae</taxon>
        <taxon>Fischerella</taxon>
    </lineage>
</organism>
<evidence type="ECO:0000313" key="2">
    <source>
        <dbReference type="EMBL" id="EHC18833.1"/>
    </source>
</evidence>
<protein>
    <submittedName>
        <fullName evidence="2">Uncharacterized protein</fullName>
    </submittedName>
</protein>
<accession>G6FPN3</accession>
<name>G6FPN3_9CYAN</name>
<sequence length="40" mass="4437">MLERGSGRINSAKSKKLDNSSSYYALQSENFDLETITPNA</sequence>
<proteinExistence type="predicted"/>
<dbReference type="AlphaFoldDB" id="G6FPN3"/>
<feature type="region of interest" description="Disordered" evidence="1">
    <location>
        <begin position="1"/>
        <end position="20"/>
    </location>
</feature>